<proteinExistence type="predicted"/>
<dbReference type="InterPro" id="IPR027555">
    <property type="entry name" value="Mo5U34_MeTrfas-like"/>
</dbReference>
<sequence length="255" mass="29161">MDARAPGSVESAIRDLGPWFHNLHLPGGVQTAPHHEYGDFPAFKWRQIAPHIPEDLHGATVLDIGCNAGFYSFELARRGARVTAIDIDPHYLQQARWAAAQYGLDDRIEFRRMQVYEVADLPGRFDWVWLMGVLYHLRHPLLALDLVRRKAADRMVLQTMTMPETEQVHTPPDVGLGERDLLRAQGWPRMAFIEHRLAGDPTNWWAPNDACVLAMLRSSGFSIERQLTHETWICRADGEPDGFVRRELEAILARR</sequence>
<dbReference type="NCBIfam" id="TIGR04290">
    <property type="entry name" value="meth_Rta_06860"/>
    <property type="match status" value="1"/>
</dbReference>
<protein>
    <submittedName>
        <fullName evidence="1">TIGR04290 family methyltransferase</fullName>
    </submittedName>
</protein>
<reference evidence="1 2" key="1">
    <citation type="journal article" date="2023" name="Int. J. Syst. Evol. Microbiol.">
        <title>Physiological and genomic analyses of cobalamin (vitamin B12)-auxotrophy of Lysobacter auxotrophicus sp. nov., a methionine-auxotrophic chitinolytic bacterium isolated from chitin-treated soil.</title>
        <authorList>
            <person name="Saito A."/>
            <person name="Dohra H."/>
            <person name="Hamada M."/>
            <person name="Moriuchi R."/>
            <person name="Kotsuchibashi Y."/>
            <person name="Mori K."/>
        </authorList>
    </citation>
    <scope>NUCLEOTIDE SEQUENCE [LARGE SCALE GENOMIC DNA]</scope>
    <source>
        <strain evidence="1 2">5-21a</strain>
    </source>
</reference>
<dbReference type="GO" id="GO:0032259">
    <property type="term" value="P:methylation"/>
    <property type="evidence" value="ECO:0007669"/>
    <property type="project" value="UniProtKB-KW"/>
</dbReference>
<dbReference type="Proteomes" id="UP001317822">
    <property type="component" value="Chromosome"/>
</dbReference>
<dbReference type="GO" id="GO:0008168">
    <property type="term" value="F:methyltransferase activity"/>
    <property type="evidence" value="ECO:0007669"/>
    <property type="project" value="UniProtKB-KW"/>
</dbReference>
<dbReference type="EMBL" id="AP027041">
    <property type="protein sequence ID" value="BDU16000.1"/>
    <property type="molecule type" value="Genomic_DNA"/>
</dbReference>
<organism evidence="1 2">
    <name type="scientific">Lysobacter auxotrophicus</name>
    <dbReference type="NCBI Taxonomy" id="2992573"/>
    <lineage>
        <taxon>Bacteria</taxon>
        <taxon>Pseudomonadati</taxon>
        <taxon>Pseudomonadota</taxon>
        <taxon>Gammaproteobacteria</taxon>
        <taxon>Lysobacterales</taxon>
        <taxon>Lysobacteraceae</taxon>
        <taxon>Lysobacter</taxon>
    </lineage>
</organism>
<dbReference type="PANTHER" id="PTHR43464">
    <property type="entry name" value="METHYLTRANSFERASE"/>
    <property type="match status" value="1"/>
</dbReference>
<evidence type="ECO:0000313" key="1">
    <source>
        <dbReference type="EMBL" id="BDU16000.1"/>
    </source>
</evidence>
<accession>A0ABM8DBQ1</accession>
<dbReference type="Gene3D" id="3.40.50.150">
    <property type="entry name" value="Vaccinia Virus protein VP39"/>
    <property type="match status" value="1"/>
</dbReference>
<dbReference type="CDD" id="cd02440">
    <property type="entry name" value="AdoMet_MTases"/>
    <property type="match status" value="1"/>
</dbReference>
<keyword evidence="1" id="KW-0489">Methyltransferase</keyword>
<keyword evidence="1" id="KW-0808">Transferase</keyword>
<dbReference type="InterPro" id="IPR029063">
    <property type="entry name" value="SAM-dependent_MTases_sf"/>
</dbReference>
<evidence type="ECO:0000313" key="2">
    <source>
        <dbReference type="Proteomes" id="UP001317822"/>
    </source>
</evidence>
<dbReference type="PANTHER" id="PTHR43464:SF95">
    <property type="entry name" value="TRNA U34 CARBOXYMETHYLTRANSFERASE"/>
    <property type="match status" value="1"/>
</dbReference>
<dbReference type="RefSeq" id="WP_281781430.1">
    <property type="nucleotide sequence ID" value="NZ_AP027041.1"/>
</dbReference>
<keyword evidence="2" id="KW-1185">Reference proteome</keyword>
<dbReference type="Pfam" id="PF08003">
    <property type="entry name" value="Methyltransf_9"/>
    <property type="match status" value="1"/>
</dbReference>
<name>A0ABM8DBQ1_9GAMM</name>
<dbReference type="InterPro" id="IPR027554">
    <property type="entry name" value="Meth_Rta_06860"/>
</dbReference>
<gene>
    <name evidence="1" type="ORF">LA521A_12010</name>
</gene>
<dbReference type="SUPFAM" id="SSF53335">
    <property type="entry name" value="S-adenosyl-L-methionine-dependent methyltransferases"/>
    <property type="match status" value="1"/>
</dbReference>